<reference evidence="1" key="1">
    <citation type="journal article" date="2020" name="Stud. Mycol.">
        <title>101 Dothideomycetes genomes: a test case for predicting lifestyles and emergence of pathogens.</title>
        <authorList>
            <person name="Haridas S."/>
            <person name="Albert R."/>
            <person name="Binder M."/>
            <person name="Bloem J."/>
            <person name="Labutti K."/>
            <person name="Salamov A."/>
            <person name="Andreopoulos B."/>
            <person name="Baker S."/>
            <person name="Barry K."/>
            <person name="Bills G."/>
            <person name="Bluhm B."/>
            <person name="Cannon C."/>
            <person name="Castanera R."/>
            <person name="Culley D."/>
            <person name="Daum C."/>
            <person name="Ezra D."/>
            <person name="Gonzalez J."/>
            <person name="Henrissat B."/>
            <person name="Kuo A."/>
            <person name="Liang C."/>
            <person name="Lipzen A."/>
            <person name="Lutzoni F."/>
            <person name="Magnuson J."/>
            <person name="Mondo S."/>
            <person name="Nolan M."/>
            <person name="Ohm R."/>
            <person name="Pangilinan J."/>
            <person name="Park H.-J."/>
            <person name="Ramirez L."/>
            <person name="Alfaro M."/>
            <person name="Sun H."/>
            <person name="Tritt A."/>
            <person name="Yoshinaga Y."/>
            <person name="Zwiers L.-H."/>
            <person name="Turgeon B."/>
            <person name="Goodwin S."/>
            <person name="Spatafora J."/>
            <person name="Crous P."/>
            <person name="Grigoriev I."/>
        </authorList>
    </citation>
    <scope>NUCLEOTIDE SEQUENCE</scope>
    <source>
        <strain evidence="1">CBS 525.71</strain>
    </source>
</reference>
<dbReference type="Proteomes" id="UP000799754">
    <property type="component" value="Unassembled WGS sequence"/>
</dbReference>
<comment type="caution">
    <text evidence="1">The sequence shown here is derived from an EMBL/GenBank/DDBJ whole genome shotgun (WGS) entry which is preliminary data.</text>
</comment>
<keyword evidence="2" id="KW-1185">Reference proteome</keyword>
<proteinExistence type="predicted"/>
<sequence>MLVASFWVVPIFSSIVWMAMLITMLVYWSTKGHPIFPTMANGQTIAYISDIGAQNLKPMFIAMSAVTVVTFNLAFICERYLRHAGKLAPNTSIWQKIYSLLSIIAAIVGAVGLILLTIFDNYHHSRMHNICLAIFIIGYIVSAIFICWEYQRLGIHYRQHSILRISFWVKLAFIIAEICLCIVFGVTQKYKYWNVAAVFEWIIAFVYTWYVLSFFIDFLPAVRGKHHQSYQTEMQMAEEGGPQPRTMGDGAAESQQYFRGQSANAVPHVNGNGRVTDGYTNGYASGEPGQNFYPNANGYNKQYPKPEAPLPSRNF</sequence>
<gene>
    <name evidence="1" type="ORF">BU25DRAFT_249851</name>
</gene>
<dbReference type="EMBL" id="MU006706">
    <property type="protein sequence ID" value="KAF2630862.1"/>
    <property type="molecule type" value="Genomic_DNA"/>
</dbReference>
<evidence type="ECO:0000313" key="2">
    <source>
        <dbReference type="Proteomes" id="UP000799754"/>
    </source>
</evidence>
<organism evidence="1 2">
    <name type="scientific">Macroventuria anomochaeta</name>
    <dbReference type="NCBI Taxonomy" id="301207"/>
    <lineage>
        <taxon>Eukaryota</taxon>
        <taxon>Fungi</taxon>
        <taxon>Dikarya</taxon>
        <taxon>Ascomycota</taxon>
        <taxon>Pezizomycotina</taxon>
        <taxon>Dothideomycetes</taxon>
        <taxon>Pleosporomycetidae</taxon>
        <taxon>Pleosporales</taxon>
        <taxon>Pleosporineae</taxon>
        <taxon>Didymellaceae</taxon>
        <taxon>Macroventuria</taxon>
    </lineage>
</organism>
<protein>
    <submittedName>
        <fullName evidence="1">Uncharacterized protein</fullName>
    </submittedName>
</protein>
<name>A0ACB6SCN8_9PLEO</name>
<accession>A0ACB6SCN8</accession>
<evidence type="ECO:0000313" key="1">
    <source>
        <dbReference type="EMBL" id="KAF2630862.1"/>
    </source>
</evidence>